<reference evidence="2 3" key="1">
    <citation type="submission" date="2014-02" db="EMBL/GenBank/DDBJ databases">
        <title>The small core and large imbalanced accessory genome model reveals a collaborative survival strategy of Sorangium cellulosum strains in nature.</title>
        <authorList>
            <person name="Han K."/>
            <person name="Peng R."/>
            <person name="Blom J."/>
            <person name="Li Y.-Z."/>
        </authorList>
    </citation>
    <scope>NUCLEOTIDE SEQUENCE [LARGE SCALE GENOMIC DNA]</scope>
    <source>
        <strain evidence="2 3">So0008-312</strain>
    </source>
</reference>
<accession>A0A150Q2V8</accession>
<dbReference type="EMBL" id="JEMA01001110">
    <property type="protein sequence ID" value="KYF62250.1"/>
    <property type="molecule type" value="Genomic_DNA"/>
</dbReference>
<dbReference type="Proteomes" id="UP000075260">
    <property type="component" value="Unassembled WGS sequence"/>
</dbReference>
<gene>
    <name evidence="2" type="ORF">BE15_39995</name>
</gene>
<protein>
    <submittedName>
        <fullName evidence="2">Uncharacterized protein</fullName>
    </submittedName>
</protein>
<sequence length="73" mass="7714">MISVASMAKIQQRASIPAILAIAAFRVAGDRGATCRTRALAGRGALQPVVVPRAGPRARHRRRAARRGALVES</sequence>
<feature type="compositionally biased region" description="Basic residues" evidence="1">
    <location>
        <begin position="56"/>
        <end position="66"/>
    </location>
</feature>
<evidence type="ECO:0000313" key="2">
    <source>
        <dbReference type="EMBL" id="KYF62250.1"/>
    </source>
</evidence>
<dbReference type="AlphaFoldDB" id="A0A150Q2V8"/>
<feature type="region of interest" description="Disordered" evidence="1">
    <location>
        <begin position="53"/>
        <end position="73"/>
    </location>
</feature>
<proteinExistence type="predicted"/>
<evidence type="ECO:0000313" key="3">
    <source>
        <dbReference type="Proteomes" id="UP000075260"/>
    </source>
</evidence>
<comment type="caution">
    <text evidence="2">The sequence shown here is derived from an EMBL/GenBank/DDBJ whole genome shotgun (WGS) entry which is preliminary data.</text>
</comment>
<evidence type="ECO:0000256" key="1">
    <source>
        <dbReference type="SAM" id="MobiDB-lite"/>
    </source>
</evidence>
<name>A0A150Q2V8_SORCE</name>
<organism evidence="2 3">
    <name type="scientific">Sorangium cellulosum</name>
    <name type="common">Polyangium cellulosum</name>
    <dbReference type="NCBI Taxonomy" id="56"/>
    <lineage>
        <taxon>Bacteria</taxon>
        <taxon>Pseudomonadati</taxon>
        <taxon>Myxococcota</taxon>
        <taxon>Polyangia</taxon>
        <taxon>Polyangiales</taxon>
        <taxon>Polyangiaceae</taxon>
        <taxon>Sorangium</taxon>
    </lineage>
</organism>